<comment type="caution">
    <text evidence="8">The sequence shown here is derived from an EMBL/GenBank/DDBJ whole genome shotgun (WGS) entry which is preliminary data.</text>
</comment>
<sequence length="160" mass="17136">MYASESRLCPAPLRSFLQRVGLAPHDLIALLARIGVGGVFFQSGQTKLDGWQLAESTVYLFQTEYRLPLIDSALAAYLAAFCENVFSVLLILGLASRLSAGVLLAMAVVIQVFVYPGAWPTHATWAAALWVVIAGGPGRVALDAAIARVLKLSSRPAKPR</sequence>
<dbReference type="PANTHER" id="PTHR33452:SF1">
    <property type="entry name" value="INNER MEMBRANE PROTEIN YPHA-RELATED"/>
    <property type="match status" value="1"/>
</dbReference>
<keyword evidence="5 7" id="KW-1133">Transmembrane helix</keyword>
<evidence type="ECO:0000313" key="8">
    <source>
        <dbReference type="EMBL" id="MBD1599629.1"/>
    </source>
</evidence>
<dbReference type="EMBL" id="JAAOCA010000014">
    <property type="protein sequence ID" value="MBD1599629.1"/>
    <property type="molecule type" value="Genomic_DNA"/>
</dbReference>
<reference evidence="8 9" key="1">
    <citation type="journal article" date="2020" name="Insects">
        <title>Bacteria Belonging to Pseudomonas typographi sp. nov. from the Bark Beetle Ips typographus Have Genomic Potential to Aid in the Host Ecology.</title>
        <authorList>
            <person name="Peral-Aranega E."/>
            <person name="Saati-Santamaria Z."/>
            <person name="Kolarik M."/>
            <person name="Rivas R."/>
            <person name="Garcia-Fraile P."/>
        </authorList>
    </citation>
    <scope>NUCLEOTIDE SEQUENCE [LARGE SCALE GENOMIC DNA]</scope>
    <source>
        <strain evidence="8 9">CA3A</strain>
    </source>
</reference>
<accession>A0ABR7Z2B1</accession>
<evidence type="ECO:0000256" key="4">
    <source>
        <dbReference type="ARBA" id="ARBA00022692"/>
    </source>
</evidence>
<gene>
    <name evidence="8" type="ORF">HAQ05_13055</name>
</gene>
<keyword evidence="3" id="KW-1003">Cell membrane</keyword>
<evidence type="ECO:0000256" key="5">
    <source>
        <dbReference type="ARBA" id="ARBA00022989"/>
    </source>
</evidence>
<keyword evidence="4 7" id="KW-0812">Transmembrane</keyword>
<proteinExistence type="inferred from homology"/>
<keyword evidence="6 7" id="KW-0472">Membrane</keyword>
<dbReference type="Pfam" id="PF07681">
    <property type="entry name" value="DoxX"/>
    <property type="match status" value="1"/>
</dbReference>
<organism evidence="8 9">
    <name type="scientific">Pseudomonas typographi</name>
    <dbReference type="NCBI Taxonomy" id="2715964"/>
    <lineage>
        <taxon>Bacteria</taxon>
        <taxon>Pseudomonadati</taxon>
        <taxon>Pseudomonadota</taxon>
        <taxon>Gammaproteobacteria</taxon>
        <taxon>Pseudomonadales</taxon>
        <taxon>Pseudomonadaceae</taxon>
        <taxon>Pseudomonas</taxon>
    </lineage>
</organism>
<comment type="similarity">
    <text evidence="2">Belongs to the DoxX family.</text>
</comment>
<evidence type="ECO:0000313" key="9">
    <source>
        <dbReference type="Proteomes" id="UP000805841"/>
    </source>
</evidence>
<protein>
    <submittedName>
        <fullName evidence="8">DoxX family protein</fullName>
    </submittedName>
</protein>
<evidence type="ECO:0000256" key="2">
    <source>
        <dbReference type="ARBA" id="ARBA00006679"/>
    </source>
</evidence>
<feature type="transmembrane region" description="Helical" evidence="7">
    <location>
        <begin position="102"/>
        <end position="119"/>
    </location>
</feature>
<dbReference type="InterPro" id="IPR051907">
    <property type="entry name" value="DoxX-like_oxidoreductase"/>
</dbReference>
<dbReference type="PANTHER" id="PTHR33452">
    <property type="entry name" value="OXIDOREDUCTASE CATD-RELATED"/>
    <property type="match status" value="1"/>
</dbReference>
<feature type="transmembrane region" description="Helical" evidence="7">
    <location>
        <begin position="125"/>
        <end position="150"/>
    </location>
</feature>
<evidence type="ECO:0000256" key="7">
    <source>
        <dbReference type="SAM" id="Phobius"/>
    </source>
</evidence>
<dbReference type="InterPro" id="IPR032808">
    <property type="entry name" value="DoxX"/>
</dbReference>
<dbReference type="Proteomes" id="UP000805841">
    <property type="component" value="Unassembled WGS sequence"/>
</dbReference>
<evidence type="ECO:0000256" key="3">
    <source>
        <dbReference type="ARBA" id="ARBA00022475"/>
    </source>
</evidence>
<name>A0ABR7Z2B1_9PSED</name>
<feature type="transmembrane region" description="Helical" evidence="7">
    <location>
        <begin position="74"/>
        <end position="95"/>
    </location>
</feature>
<comment type="subcellular location">
    <subcellularLocation>
        <location evidence="1">Cell membrane</location>
        <topology evidence="1">Multi-pass membrane protein</topology>
    </subcellularLocation>
</comment>
<evidence type="ECO:0000256" key="6">
    <source>
        <dbReference type="ARBA" id="ARBA00023136"/>
    </source>
</evidence>
<evidence type="ECO:0000256" key="1">
    <source>
        <dbReference type="ARBA" id="ARBA00004651"/>
    </source>
</evidence>
<dbReference type="RefSeq" id="WP_190421203.1">
    <property type="nucleotide sequence ID" value="NZ_JAAOCA010000014.1"/>
</dbReference>
<keyword evidence="9" id="KW-1185">Reference proteome</keyword>